<keyword evidence="2" id="KW-1185">Reference proteome</keyword>
<sequence length="127" mass="13544">MDFEFPQSEFIHHRCGSNMSSNAQTSQNPNAEKASSTQTSPESLSPSLDADIARLAKLLNQTESMGDSATNPDASLQELLSYLQSADGIASGVESQVDSIISHLDELLDGLEKEGLQKSGEGETISK</sequence>
<gene>
    <name evidence="1" type="ORF">CCMSSC00406_0006569</name>
</gene>
<proteinExistence type="predicted"/>
<organism evidence="1 2">
    <name type="scientific">Pleurotus cornucopiae</name>
    <name type="common">Cornucopia mushroom</name>
    <dbReference type="NCBI Taxonomy" id="5321"/>
    <lineage>
        <taxon>Eukaryota</taxon>
        <taxon>Fungi</taxon>
        <taxon>Dikarya</taxon>
        <taxon>Basidiomycota</taxon>
        <taxon>Agaricomycotina</taxon>
        <taxon>Agaricomycetes</taxon>
        <taxon>Agaricomycetidae</taxon>
        <taxon>Agaricales</taxon>
        <taxon>Pleurotineae</taxon>
        <taxon>Pleurotaceae</taxon>
        <taxon>Pleurotus</taxon>
    </lineage>
</organism>
<reference evidence="1 2" key="1">
    <citation type="journal article" date="2021" name="Appl. Environ. Microbiol.">
        <title>Genetic linkage and physical mapping for an oyster mushroom Pleurotus cornucopiae and QTL analysis for the trait cap color.</title>
        <authorList>
            <person name="Zhang Y."/>
            <person name="Gao W."/>
            <person name="Sonnenberg A."/>
            <person name="Chen Q."/>
            <person name="Zhang J."/>
            <person name="Huang C."/>
        </authorList>
    </citation>
    <scope>NUCLEOTIDE SEQUENCE [LARGE SCALE GENOMIC DNA]</scope>
    <source>
        <strain evidence="1">CCMSSC00406</strain>
    </source>
</reference>
<comment type="caution">
    <text evidence="1">The sequence shown here is derived from an EMBL/GenBank/DDBJ whole genome shotgun (WGS) entry which is preliminary data.</text>
</comment>
<protein>
    <submittedName>
        <fullName evidence="1">Uncharacterized protein</fullName>
    </submittedName>
</protein>
<dbReference type="EMBL" id="WQMT02000005">
    <property type="protein sequence ID" value="KAG9222272.1"/>
    <property type="molecule type" value="Genomic_DNA"/>
</dbReference>
<evidence type="ECO:0000313" key="2">
    <source>
        <dbReference type="Proteomes" id="UP000824881"/>
    </source>
</evidence>
<accession>A0ACB7IVP9</accession>
<dbReference type="Proteomes" id="UP000824881">
    <property type="component" value="Unassembled WGS sequence"/>
</dbReference>
<name>A0ACB7IVP9_PLECO</name>
<evidence type="ECO:0000313" key="1">
    <source>
        <dbReference type="EMBL" id="KAG9222272.1"/>
    </source>
</evidence>